<dbReference type="Proteomes" id="UP000738376">
    <property type="component" value="Unassembled WGS sequence"/>
</dbReference>
<dbReference type="RefSeq" id="WP_169366106.1">
    <property type="nucleotide sequence ID" value="NZ_JAAVJL010000007.1"/>
</dbReference>
<evidence type="ECO:0000259" key="1">
    <source>
        <dbReference type="Pfam" id="PF05685"/>
    </source>
</evidence>
<comment type="caution">
    <text evidence="2">The sequence shown here is derived from an EMBL/GenBank/DDBJ whole genome shotgun (WGS) entry which is preliminary data.</text>
</comment>
<keyword evidence="2" id="KW-0540">Nuclease</keyword>
<feature type="domain" description="Putative restriction endonuclease" evidence="1">
    <location>
        <begin position="20"/>
        <end position="171"/>
    </location>
</feature>
<evidence type="ECO:0000313" key="2">
    <source>
        <dbReference type="EMBL" id="NMF61160.1"/>
    </source>
</evidence>
<dbReference type="Gene3D" id="3.90.1570.10">
    <property type="entry name" value="tt1808, chain A"/>
    <property type="match status" value="1"/>
</dbReference>
<name>A0ABX1LY73_9CYAN</name>
<accession>A0ABX1LY73</accession>
<evidence type="ECO:0000313" key="3">
    <source>
        <dbReference type="Proteomes" id="UP000738376"/>
    </source>
</evidence>
<keyword evidence="2" id="KW-0255">Endonuclease</keyword>
<dbReference type="PANTHER" id="PTHR47152">
    <property type="entry name" value="SLR2084 PROTEIN-RELATED"/>
    <property type="match status" value="1"/>
</dbReference>
<dbReference type="SUPFAM" id="SSF52980">
    <property type="entry name" value="Restriction endonuclease-like"/>
    <property type="match status" value="1"/>
</dbReference>
<dbReference type="InterPro" id="IPR008538">
    <property type="entry name" value="Uma2"/>
</dbReference>
<organism evidence="2 3">
    <name type="scientific">Pseudanabaena yagii GIHE-NHR1</name>
    <dbReference type="NCBI Taxonomy" id="2722753"/>
    <lineage>
        <taxon>Bacteria</taxon>
        <taxon>Bacillati</taxon>
        <taxon>Cyanobacteriota</taxon>
        <taxon>Cyanophyceae</taxon>
        <taxon>Pseudanabaenales</taxon>
        <taxon>Pseudanabaenaceae</taxon>
        <taxon>Pseudanabaena</taxon>
        <taxon>Pseudanabaena yagii</taxon>
    </lineage>
</organism>
<protein>
    <submittedName>
        <fullName evidence="2">Uma2 family endonuclease</fullName>
    </submittedName>
</protein>
<dbReference type="EMBL" id="JAAVJL010000007">
    <property type="protein sequence ID" value="NMF61160.1"/>
    <property type="molecule type" value="Genomic_DNA"/>
</dbReference>
<dbReference type="CDD" id="cd06260">
    <property type="entry name" value="DUF820-like"/>
    <property type="match status" value="1"/>
</dbReference>
<gene>
    <name evidence="2" type="ORF">HC246_24840</name>
</gene>
<dbReference type="InterPro" id="IPR011335">
    <property type="entry name" value="Restrct_endonuc-II-like"/>
</dbReference>
<keyword evidence="2" id="KW-0378">Hydrolase</keyword>
<dbReference type="GO" id="GO:0004519">
    <property type="term" value="F:endonuclease activity"/>
    <property type="evidence" value="ECO:0007669"/>
    <property type="project" value="UniProtKB-KW"/>
</dbReference>
<keyword evidence="3" id="KW-1185">Reference proteome</keyword>
<dbReference type="Pfam" id="PF05685">
    <property type="entry name" value="Uma2"/>
    <property type="match status" value="1"/>
</dbReference>
<dbReference type="InterPro" id="IPR012296">
    <property type="entry name" value="Nuclease_put_TT1808"/>
</dbReference>
<sequence length="192" mass="22139">MINTLAKAESQYLVKWAVTWEQFKTLQSAFDEIGGVRLSYCEGELEIMGIGLQHEMISSLLGILLSYYFVTKRIRFTSTGAYTQKIEPNLEFQADLSFAFGNDPAKTDLCIEIVVTSGGVKKLRKYQLRGIPEVWFWVEGKISIYRFVNGEYIQSDRSEWLPELDIEHLEECLLIESQLDSILAFQQKYQVN</sequence>
<reference evidence="2 3" key="1">
    <citation type="submission" date="2020-03" db="EMBL/GenBank/DDBJ databases">
        <title>Draft Genome Sequence of 2-Methylisoborneol Producing Pseudanabaena yagii Strain GIHE-NHR1 Isolated from North Han River in South Korea.</title>
        <authorList>
            <person name="Jeong J."/>
        </authorList>
    </citation>
    <scope>NUCLEOTIDE SEQUENCE [LARGE SCALE GENOMIC DNA]</scope>
    <source>
        <strain evidence="2 3">GIHE-NHR1</strain>
    </source>
</reference>
<proteinExistence type="predicted"/>